<evidence type="ECO:0000313" key="2">
    <source>
        <dbReference type="EMBL" id="VEP13786.1"/>
    </source>
</evidence>
<name>A0A563VQP6_9CYAN</name>
<keyword evidence="3" id="KW-1185">Reference proteome</keyword>
<dbReference type="EMBL" id="CAACVJ010000135">
    <property type="protein sequence ID" value="VEP13786.1"/>
    <property type="molecule type" value="Genomic_DNA"/>
</dbReference>
<dbReference type="Proteomes" id="UP000320055">
    <property type="component" value="Unassembled WGS sequence"/>
</dbReference>
<reference evidence="2 3" key="1">
    <citation type="submission" date="2019-01" db="EMBL/GenBank/DDBJ databases">
        <authorList>
            <person name="Brito A."/>
        </authorList>
    </citation>
    <scope>NUCLEOTIDE SEQUENCE [LARGE SCALE GENOMIC DNA]</scope>
    <source>
        <strain evidence="2">1</strain>
    </source>
</reference>
<dbReference type="AlphaFoldDB" id="A0A563VQP6"/>
<gene>
    <name evidence="2" type="ORF">H1P_220027</name>
</gene>
<evidence type="ECO:0000256" key="1">
    <source>
        <dbReference type="SAM" id="Phobius"/>
    </source>
</evidence>
<protein>
    <submittedName>
        <fullName evidence="2">Uncharacterized protein</fullName>
    </submittedName>
</protein>
<evidence type="ECO:0000313" key="3">
    <source>
        <dbReference type="Proteomes" id="UP000320055"/>
    </source>
</evidence>
<keyword evidence="1" id="KW-0472">Membrane</keyword>
<proteinExistence type="predicted"/>
<feature type="transmembrane region" description="Helical" evidence="1">
    <location>
        <begin position="13"/>
        <end position="32"/>
    </location>
</feature>
<keyword evidence="1" id="KW-0812">Transmembrane</keyword>
<organism evidence="2 3">
    <name type="scientific">Hyella patelloides LEGE 07179</name>
    <dbReference type="NCBI Taxonomy" id="945734"/>
    <lineage>
        <taxon>Bacteria</taxon>
        <taxon>Bacillati</taxon>
        <taxon>Cyanobacteriota</taxon>
        <taxon>Cyanophyceae</taxon>
        <taxon>Pleurocapsales</taxon>
        <taxon>Hyellaceae</taxon>
        <taxon>Hyella</taxon>
    </lineage>
</organism>
<keyword evidence="1" id="KW-1133">Transmembrane helix</keyword>
<accession>A0A563VQP6</accession>
<sequence>MAIDSESQEKLKIFNFCLLFIFQYGVVHEMPLRKIKQKSS</sequence>